<comment type="subcellular location">
    <subcellularLocation>
        <location evidence="1">Mitochondrion inner membrane</location>
        <topology evidence="1">Single-pass membrane protein</topology>
    </subcellularLocation>
</comment>
<dbReference type="Proteomes" id="UP001437256">
    <property type="component" value="Unassembled WGS sequence"/>
</dbReference>
<dbReference type="SMART" id="SM01024">
    <property type="entry name" value="BCS1_N"/>
    <property type="match status" value="1"/>
</dbReference>
<reference evidence="15 16" key="1">
    <citation type="submission" date="2024-05" db="EMBL/GenBank/DDBJ databases">
        <title>A draft genome resource for the thread blight pathogen Marasmius tenuissimus strain MS-2.</title>
        <authorList>
            <person name="Yulfo-Soto G.E."/>
            <person name="Baruah I.K."/>
            <person name="Amoako-Attah I."/>
            <person name="Bukari Y."/>
            <person name="Meinhardt L.W."/>
            <person name="Bailey B.A."/>
            <person name="Cohen S.P."/>
        </authorList>
    </citation>
    <scope>NUCLEOTIDE SEQUENCE [LARGE SCALE GENOMIC DNA]</scope>
    <source>
        <strain evidence="15 16">MS-2</strain>
    </source>
</reference>
<comment type="similarity">
    <text evidence="2">Belongs to the AAA ATPase family. BCS1 subfamily.</text>
</comment>
<keyword evidence="7" id="KW-0067">ATP-binding</keyword>
<dbReference type="InterPro" id="IPR014851">
    <property type="entry name" value="BCS1_N"/>
</dbReference>
<evidence type="ECO:0000256" key="6">
    <source>
        <dbReference type="ARBA" id="ARBA00022801"/>
    </source>
</evidence>
<dbReference type="EMBL" id="JBBXMP010000052">
    <property type="protein sequence ID" value="KAL0065120.1"/>
    <property type="molecule type" value="Genomic_DNA"/>
</dbReference>
<evidence type="ECO:0000256" key="12">
    <source>
        <dbReference type="SAM" id="MobiDB-lite"/>
    </source>
</evidence>
<evidence type="ECO:0000259" key="14">
    <source>
        <dbReference type="SMART" id="SM01024"/>
    </source>
</evidence>
<feature type="region of interest" description="Disordered" evidence="12">
    <location>
        <begin position="523"/>
        <end position="629"/>
    </location>
</feature>
<evidence type="ECO:0000256" key="1">
    <source>
        <dbReference type="ARBA" id="ARBA00004434"/>
    </source>
</evidence>
<gene>
    <name evidence="15" type="ORF">AAF712_007956</name>
</gene>
<evidence type="ECO:0008006" key="17">
    <source>
        <dbReference type="Google" id="ProtNLM"/>
    </source>
</evidence>
<comment type="caution">
    <text evidence="15">The sequence shown here is derived from an EMBL/GenBank/DDBJ whole genome shotgun (WGS) entry which is preliminary data.</text>
</comment>
<keyword evidence="4" id="KW-0547">Nucleotide-binding</keyword>
<proteinExistence type="inferred from homology"/>
<comment type="catalytic activity">
    <reaction evidence="11">
        <text>ATP + H2O = ADP + phosphate + H(+)</text>
        <dbReference type="Rhea" id="RHEA:13065"/>
        <dbReference type="ChEBI" id="CHEBI:15377"/>
        <dbReference type="ChEBI" id="CHEBI:15378"/>
        <dbReference type="ChEBI" id="CHEBI:30616"/>
        <dbReference type="ChEBI" id="CHEBI:43474"/>
        <dbReference type="ChEBI" id="CHEBI:456216"/>
    </reaction>
    <physiologicalReaction direction="left-to-right" evidence="11">
        <dbReference type="Rhea" id="RHEA:13066"/>
    </physiologicalReaction>
</comment>
<dbReference type="Gene3D" id="3.40.50.300">
    <property type="entry name" value="P-loop containing nucleotide triphosphate hydrolases"/>
    <property type="match status" value="1"/>
</dbReference>
<dbReference type="InterPro" id="IPR003959">
    <property type="entry name" value="ATPase_AAA_core"/>
</dbReference>
<keyword evidence="10" id="KW-0472">Membrane</keyword>
<keyword evidence="9" id="KW-0496">Mitochondrion</keyword>
<dbReference type="PANTHER" id="PTHR23070">
    <property type="entry name" value="BCS1 AAA-TYPE ATPASE"/>
    <property type="match status" value="1"/>
</dbReference>
<sequence>MNKQTVRFPMGDSDSDSSGMWSWLPHFVGLSSLFATFLSSSSPFFSSAKLLILGSIVETGRRICRWLIERFRIQYSMTAQFDEGDPAYEWVVHFLTQQGLWRRSREFRVNAKSSKRKWAIHTRSEETVKDNAEYVPTYELPQIFRWNGYWLEIKRTKTGGLGMSSFNPYGMQTPGGTIFITIYSLRMNALYDFVESARRSYLDTSKPDVIIHTADTPHYNPGFTWTNVKRKMRRPLSSIILQEGVVQSLVKDAQEFLDTEDWYVNRGIPHRRGYLLHGPPGSGKSSTIYALAGELGLEIYSLSLASGFVDDSFLQRAVSSVPKRSIFLIEDIDCAFPSRDDAEGPLSYLANLPGLANPYSPTIRRSSVTLSGLLNVIDGVGSDDGKLFFATTNYIDRLDPALLRPGRIDRKIQYSLATQDQAAALFLRFFAEPRTPASQPKLVHAPEHPLAKSSISVVVTAAEDPTESKVDDKAEALGRLADTFSTTIPSNEFSTAELQGYLLACKNQPEEAVVGITSWIEQERKDRRERKEREDARKRKAQEKQNTLLKGHYVYGGPVQPMQVTPPVPPPLEMPHPPPNASGFVSGGPPPSQDTLHEASNQDLSPSPAYEPRENEATLPVAESAAAAA</sequence>
<evidence type="ECO:0000256" key="5">
    <source>
        <dbReference type="ARBA" id="ARBA00022792"/>
    </source>
</evidence>
<dbReference type="InterPro" id="IPR003593">
    <property type="entry name" value="AAA+_ATPase"/>
</dbReference>
<evidence type="ECO:0000259" key="13">
    <source>
        <dbReference type="SMART" id="SM00382"/>
    </source>
</evidence>
<evidence type="ECO:0000256" key="3">
    <source>
        <dbReference type="ARBA" id="ARBA00022692"/>
    </source>
</evidence>
<dbReference type="Pfam" id="PF25426">
    <property type="entry name" value="AAA_lid_BCS1"/>
    <property type="match status" value="1"/>
</dbReference>
<dbReference type="SMART" id="SM00382">
    <property type="entry name" value="AAA"/>
    <property type="match status" value="1"/>
</dbReference>
<accession>A0ABR2ZV00</accession>
<dbReference type="CDD" id="cd19510">
    <property type="entry name" value="RecA-like_BCS1"/>
    <property type="match status" value="1"/>
</dbReference>
<evidence type="ECO:0000313" key="15">
    <source>
        <dbReference type="EMBL" id="KAL0065120.1"/>
    </source>
</evidence>
<dbReference type="SUPFAM" id="SSF52540">
    <property type="entry name" value="P-loop containing nucleoside triphosphate hydrolases"/>
    <property type="match status" value="1"/>
</dbReference>
<dbReference type="Pfam" id="PF08740">
    <property type="entry name" value="BCS1_N"/>
    <property type="match status" value="1"/>
</dbReference>
<keyword evidence="5" id="KW-0999">Mitochondrion inner membrane</keyword>
<evidence type="ECO:0000256" key="10">
    <source>
        <dbReference type="ARBA" id="ARBA00023136"/>
    </source>
</evidence>
<keyword evidence="6" id="KW-0378">Hydrolase</keyword>
<keyword evidence="16" id="KW-1185">Reference proteome</keyword>
<feature type="compositionally biased region" description="Basic and acidic residues" evidence="12">
    <location>
        <begin position="523"/>
        <end position="537"/>
    </location>
</feature>
<keyword evidence="8" id="KW-1133">Transmembrane helix</keyword>
<protein>
    <recommendedName>
        <fullName evidence="17">Mitochondrial chaperone BCS1</fullName>
    </recommendedName>
</protein>
<evidence type="ECO:0000256" key="2">
    <source>
        <dbReference type="ARBA" id="ARBA00007448"/>
    </source>
</evidence>
<dbReference type="Pfam" id="PF00004">
    <property type="entry name" value="AAA"/>
    <property type="match status" value="1"/>
</dbReference>
<name>A0ABR2ZV00_9AGAR</name>
<evidence type="ECO:0000256" key="9">
    <source>
        <dbReference type="ARBA" id="ARBA00023128"/>
    </source>
</evidence>
<evidence type="ECO:0000313" key="16">
    <source>
        <dbReference type="Proteomes" id="UP001437256"/>
    </source>
</evidence>
<keyword evidence="3" id="KW-0812">Transmembrane</keyword>
<dbReference type="InterPro" id="IPR027417">
    <property type="entry name" value="P-loop_NTPase"/>
</dbReference>
<evidence type="ECO:0000256" key="11">
    <source>
        <dbReference type="ARBA" id="ARBA00048778"/>
    </source>
</evidence>
<feature type="domain" description="BCS1 N-terminal" evidence="14">
    <location>
        <begin position="51"/>
        <end position="239"/>
    </location>
</feature>
<evidence type="ECO:0000256" key="8">
    <source>
        <dbReference type="ARBA" id="ARBA00022989"/>
    </source>
</evidence>
<dbReference type="InterPro" id="IPR057495">
    <property type="entry name" value="AAA_lid_BCS1"/>
</dbReference>
<evidence type="ECO:0000256" key="7">
    <source>
        <dbReference type="ARBA" id="ARBA00022840"/>
    </source>
</evidence>
<dbReference type="InterPro" id="IPR050747">
    <property type="entry name" value="Mitochondrial_chaperone_BCS1"/>
</dbReference>
<evidence type="ECO:0000256" key="4">
    <source>
        <dbReference type="ARBA" id="ARBA00022741"/>
    </source>
</evidence>
<organism evidence="15 16">
    <name type="scientific">Marasmius tenuissimus</name>
    <dbReference type="NCBI Taxonomy" id="585030"/>
    <lineage>
        <taxon>Eukaryota</taxon>
        <taxon>Fungi</taxon>
        <taxon>Dikarya</taxon>
        <taxon>Basidiomycota</taxon>
        <taxon>Agaricomycotina</taxon>
        <taxon>Agaricomycetes</taxon>
        <taxon>Agaricomycetidae</taxon>
        <taxon>Agaricales</taxon>
        <taxon>Marasmiineae</taxon>
        <taxon>Marasmiaceae</taxon>
        <taxon>Marasmius</taxon>
    </lineage>
</organism>
<feature type="domain" description="AAA+ ATPase" evidence="13">
    <location>
        <begin position="270"/>
        <end position="418"/>
    </location>
</feature>
<feature type="compositionally biased region" description="Pro residues" evidence="12">
    <location>
        <begin position="564"/>
        <end position="580"/>
    </location>
</feature>